<comment type="cofactor">
    <cofactor evidence="1">
        <name>Cu(2+)</name>
        <dbReference type="ChEBI" id="CHEBI:29036"/>
    </cofactor>
</comment>
<reference evidence="19 20" key="1">
    <citation type="submission" date="2014-04" db="EMBL/GenBank/DDBJ databases">
        <title>Evolutionary Origins and Diversification of the Mycorrhizal Mutualists.</title>
        <authorList>
            <consortium name="DOE Joint Genome Institute"/>
            <consortium name="Mycorrhizal Genomics Consortium"/>
            <person name="Kohler A."/>
            <person name="Kuo A."/>
            <person name="Nagy L.G."/>
            <person name="Floudas D."/>
            <person name="Copeland A."/>
            <person name="Barry K.W."/>
            <person name="Cichocki N."/>
            <person name="Veneault-Fourrey C."/>
            <person name="LaButti K."/>
            <person name="Lindquist E.A."/>
            <person name="Lipzen A."/>
            <person name="Lundell T."/>
            <person name="Morin E."/>
            <person name="Murat C."/>
            <person name="Riley R."/>
            <person name="Ohm R."/>
            <person name="Sun H."/>
            <person name="Tunlid A."/>
            <person name="Henrissat B."/>
            <person name="Grigoriev I.V."/>
            <person name="Hibbett D.S."/>
            <person name="Martin F."/>
        </authorList>
    </citation>
    <scope>NUCLEOTIDE SEQUENCE [LARGE SCALE GENOMIC DNA]</scope>
    <source>
        <strain evidence="19 20">MD-312</strain>
    </source>
</reference>
<proteinExistence type="inferred from homology"/>
<keyword evidence="6" id="KW-0136">Cellulose degradation</keyword>
<accession>A0A0C9VZX1</accession>
<keyword evidence="20" id="KW-1185">Reference proteome</keyword>
<keyword evidence="4" id="KW-0479">Metal-binding</keyword>
<dbReference type="Proteomes" id="UP000053820">
    <property type="component" value="Unassembled WGS sequence"/>
</dbReference>
<keyword evidence="7" id="KW-0560">Oxidoreductase</keyword>
<evidence type="ECO:0000256" key="5">
    <source>
        <dbReference type="ARBA" id="ARBA00022729"/>
    </source>
</evidence>
<dbReference type="GO" id="GO:0004497">
    <property type="term" value="F:monooxygenase activity"/>
    <property type="evidence" value="ECO:0007669"/>
    <property type="project" value="UniProtKB-KW"/>
</dbReference>
<feature type="region of interest" description="Disordered" evidence="16">
    <location>
        <begin position="248"/>
        <end position="285"/>
    </location>
</feature>
<keyword evidence="9 19" id="KW-0503">Monooxygenase</keyword>
<gene>
    <name evidence="19" type="ORF">HYDPIDRAFT_91410</name>
</gene>
<keyword evidence="11" id="KW-0119">Carbohydrate metabolism</keyword>
<dbReference type="OrthoDB" id="4849160at2759"/>
<dbReference type="Gene3D" id="2.70.50.70">
    <property type="match status" value="1"/>
</dbReference>
<evidence type="ECO:0000256" key="9">
    <source>
        <dbReference type="ARBA" id="ARBA00023033"/>
    </source>
</evidence>
<evidence type="ECO:0000256" key="11">
    <source>
        <dbReference type="ARBA" id="ARBA00023277"/>
    </source>
</evidence>
<dbReference type="HOGENOM" id="CLU_031730_2_1_1"/>
<sequence>MIHLLLAFTLTVLLPVLVSAHGYVGSVTIDGTSYPGNEPGGATNPSIIRQVSTIDPVKGSSNPSLNCGMNATLAANVANANPGSQLLVHWVGGSTGDSDWPHNVGPIMHYMTKCDGSCSSYDSSNAEWFKISELGLQPGNTTWYQADIMAGQPANVTIPSNIAPGGYLLRSELISLQLAVSVGGAEFYPACIQLNIGGSGTGAATSSEECTLPGCYTDSEAGIYDPEIYNPPLTYTFPGPPVAAFVGGDASVGGTTPTGSGSGSGSGSSSAPASGSAPSPTASSGKFSDPLFTLASLPIRRFCYIFPYRS</sequence>
<comment type="subcellular location">
    <subcellularLocation>
        <location evidence="2">Secreted</location>
    </subcellularLocation>
</comment>
<comment type="catalytic activity">
    <reaction evidence="14">
        <text>[(1-&gt;4)-beta-D-glucosyl]n+m + reduced acceptor + O2 = 4-dehydro-beta-D-glucosyl-[(1-&gt;4)-beta-D-glucosyl]n-1 + [(1-&gt;4)-beta-D-glucosyl]m + acceptor + H2O.</text>
        <dbReference type="EC" id="1.14.99.56"/>
    </reaction>
</comment>
<evidence type="ECO:0000256" key="10">
    <source>
        <dbReference type="ARBA" id="ARBA00023157"/>
    </source>
</evidence>
<evidence type="ECO:0000256" key="7">
    <source>
        <dbReference type="ARBA" id="ARBA00023002"/>
    </source>
</evidence>
<evidence type="ECO:0000256" key="12">
    <source>
        <dbReference type="ARBA" id="ARBA00023326"/>
    </source>
</evidence>
<dbReference type="Pfam" id="PF03443">
    <property type="entry name" value="AA9"/>
    <property type="match status" value="1"/>
</dbReference>
<dbReference type="CDD" id="cd21175">
    <property type="entry name" value="LPMO_AA9"/>
    <property type="match status" value="1"/>
</dbReference>
<dbReference type="GO" id="GO:0005576">
    <property type="term" value="C:extracellular region"/>
    <property type="evidence" value="ECO:0007669"/>
    <property type="project" value="UniProtKB-SubCell"/>
</dbReference>
<evidence type="ECO:0000256" key="6">
    <source>
        <dbReference type="ARBA" id="ARBA00023001"/>
    </source>
</evidence>
<evidence type="ECO:0000256" key="4">
    <source>
        <dbReference type="ARBA" id="ARBA00022723"/>
    </source>
</evidence>
<feature type="chain" id="PRO_5002215577" description="lytic cellulose monooxygenase (C4-dehydrogenating)" evidence="17">
    <location>
        <begin position="21"/>
        <end position="310"/>
    </location>
</feature>
<keyword evidence="5 17" id="KW-0732">Signal</keyword>
<evidence type="ECO:0000259" key="18">
    <source>
        <dbReference type="Pfam" id="PF03443"/>
    </source>
</evidence>
<evidence type="ECO:0000256" key="17">
    <source>
        <dbReference type="SAM" id="SignalP"/>
    </source>
</evidence>
<evidence type="ECO:0000256" key="15">
    <source>
        <dbReference type="ARBA" id="ARBA00047174"/>
    </source>
</evidence>
<keyword evidence="3" id="KW-0964">Secreted</keyword>
<evidence type="ECO:0000256" key="8">
    <source>
        <dbReference type="ARBA" id="ARBA00023008"/>
    </source>
</evidence>
<dbReference type="InterPro" id="IPR049892">
    <property type="entry name" value="AA9"/>
</dbReference>
<dbReference type="EMBL" id="KN839848">
    <property type="protein sequence ID" value="KIJ64015.1"/>
    <property type="molecule type" value="Genomic_DNA"/>
</dbReference>
<evidence type="ECO:0000256" key="1">
    <source>
        <dbReference type="ARBA" id="ARBA00001973"/>
    </source>
</evidence>
<feature type="domain" description="Auxiliary Activity family 9 catalytic" evidence="18">
    <location>
        <begin position="21"/>
        <end position="230"/>
    </location>
</feature>
<evidence type="ECO:0000313" key="19">
    <source>
        <dbReference type="EMBL" id="KIJ64015.1"/>
    </source>
</evidence>
<feature type="signal peptide" evidence="17">
    <location>
        <begin position="1"/>
        <end position="20"/>
    </location>
</feature>
<keyword evidence="12" id="KW-0624">Polysaccharide degradation</keyword>
<dbReference type="AlphaFoldDB" id="A0A0C9VZX1"/>
<evidence type="ECO:0000256" key="16">
    <source>
        <dbReference type="SAM" id="MobiDB-lite"/>
    </source>
</evidence>
<evidence type="ECO:0000256" key="3">
    <source>
        <dbReference type="ARBA" id="ARBA00022525"/>
    </source>
</evidence>
<evidence type="ECO:0000256" key="13">
    <source>
        <dbReference type="ARBA" id="ARBA00044502"/>
    </source>
</evidence>
<keyword evidence="10" id="KW-1015">Disulfide bond</keyword>
<name>A0A0C9VZX1_9AGAM</name>
<comment type="similarity">
    <text evidence="13">Belongs to the polysaccharide monooxygenase AA9 family.</text>
</comment>
<organism evidence="19 20">
    <name type="scientific">Hydnomerulius pinastri MD-312</name>
    <dbReference type="NCBI Taxonomy" id="994086"/>
    <lineage>
        <taxon>Eukaryota</taxon>
        <taxon>Fungi</taxon>
        <taxon>Dikarya</taxon>
        <taxon>Basidiomycota</taxon>
        <taxon>Agaricomycotina</taxon>
        <taxon>Agaricomycetes</taxon>
        <taxon>Agaricomycetidae</taxon>
        <taxon>Boletales</taxon>
        <taxon>Boletales incertae sedis</taxon>
        <taxon>Leucogyrophana</taxon>
    </lineage>
</organism>
<dbReference type="GO" id="GO:0046872">
    <property type="term" value="F:metal ion binding"/>
    <property type="evidence" value="ECO:0007669"/>
    <property type="project" value="UniProtKB-KW"/>
</dbReference>
<dbReference type="InterPro" id="IPR005103">
    <property type="entry name" value="AA9_LPMO"/>
</dbReference>
<dbReference type="PANTHER" id="PTHR33353">
    <property type="entry name" value="PUTATIVE (AFU_ORTHOLOGUE AFUA_1G12560)-RELATED"/>
    <property type="match status" value="1"/>
</dbReference>
<dbReference type="PANTHER" id="PTHR33353:SF10">
    <property type="entry name" value="ENDO-BETA-1,4-GLUCANASE D"/>
    <property type="match status" value="1"/>
</dbReference>
<evidence type="ECO:0000256" key="2">
    <source>
        <dbReference type="ARBA" id="ARBA00004613"/>
    </source>
</evidence>
<evidence type="ECO:0000256" key="14">
    <source>
        <dbReference type="ARBA" id="ARBA00045077"/>
    </source>
</evidence>
<dbReference type="EC" id="1.14.99.56" evidence="15"/>
<feature type="compositionally biased region" description="Low complexity" evidence="16">
    <location>
        <begin position="267"/>
        <end position="285"/>
    </location>
</feature>
<evidence type="ECO:0000313" key="20">
    <source>
        <dbReference type="Proteomes" id="UP000053820"/>
    </source>
</evidence>
<dbReference type="GO" id="GO:0030245">
    <property type="term" value="P:cellulose catabolic process"/>
    <property type="evidence" value="ECO:0007669"/>
    <property type="project" value="UniProtKB-KW"/>
</dbReference>
<keyword evidence="8" id="KW-0186">Copper</keyword>
<protein>
    <recommendedName>
        <fullName evidence="15">lytic cellulose monooxygenase (C4-dehydrogenating)</fullName>
        <ecNumber evidence="15">1.14.99.56</ecNumber>
    </recommendedName>
</protein>